<feature type="domain" description="Neurotransmitter-gated ion-channel transmembrane" evidence="7">
    <location>
        <begin position="65"/>
        <end position="154"/>
    </location>
</feature>
<feature type="transmembrane region" description="Helical" evidence="5">
    <location>
        <begin position="122"/>
        <end position="146"/>
    </location>
</feature>
<dbReference type="Gene3D" id="1.20.58.390">
    <property type="entry name" value="Neurotransmitter-gated ion-channel transmembrane domain"/>
    <property type="match status" value="1"/>
</dbReference>
<dbReference type="GO" id="GO:0016020">
    <property type="term" value="C:membrane"/>
    <property type="evidence" value="ECO:0007669"/>
    <property type="project" value="UniProtKB-SubCell"/>
</dbReference>
<dbReference type="GO" id="GO:0004888">
    <property type="term" value="F:transmembrane signaling receptor activity"/>
    <property type="evidence" value="ECO:0007669"/>
    <property type="project" value="InterPro"/>
</dbReference>
<comment type="subcellular location">
    <subcellularLocation>
        <location evidence="1">Membrane</location>
        <topology evidence="1">Multi-pass membrane protein</topology>
    </subcellularLocation>
</comment>
<feature type="transmembrane region" description="Helical" evidence="5">
    <location>
        <begin position="58"/>
        <end position="81"/>
    </location>
</feature>
<dbReference type="Pfam" id="PF02931">
    <property type="entry name" value="Neur_chan_LBD"/>
    <property type="match status" value="1"/>
</dbReference>
<evidence type="ECO:0000256" key="4">
    <source>
        <dbReference type="ARBA" id="ARBA00023136"/>
    </source>
</evidence>
<dbReference type="CDD" id="cd19051">
    <property type="entry name" value="LGIC_TM_cation"/>
    <property type="match status" value="1"/>
</dbReference>
<protein>
    <submittedName>
        <fullName evidence="8">Uncharacterized protein</fullName>
    </submittedName>
</protein>
<evidence type="ECO:0000256" key="5">
    <source>
        <dbReference type="SAM" id="Phobius"/>
    </source>
</evidence>
<dbReference type="PANTHER" id="PTHR18945">
    <property type="entry name" value="NEUROTRANSMITTER GATED ION CHANNEL"/>
    <property type="match status" value="1"/>
</dbReference>
<dbReference type="Pfam" id="PF02932">
    <property type="entry name" value="Neur_chan_memb"/>
    <property type="match status" value="1"/>
</dbReference>
<evidence type="ECO:0000256" key="2">
    <source>
        <dbReference type="ARBA" id="ARBA00022692"/>
    </source>
</evidence>
<sequence>MSGNQIQHFMTGDLDNFIEHTEWKIRKLPAERHEFYYNCCPEPYPDVTFTIVMERRPAFYLLTMLLPCILTSCVAALGFLLPVESGEKVSLEITVLLSLAVFLLLVSESLPPSSDDFPVIGSYFACSMVLVSFSLLQTVLVLNVFYRGTNGRRVPR</sequence>
<dbReference type="SUPFAM" id="SSF90112">
    <property type="entry name" value="Neurotransmitter-gated ion-channel transmembrane pore"/>
    <property type="match status" value="1"/>
</dbReference>
<reference evidence="8" key="1">
    <citation type="journal article" date="2019" name="bioRxiv">
        <title>The Genome of the Zebra Mussel, Dreissena polymorpha: A Resource for Invasive Species Research.</title>
        <authorList>
            <person name="McCartney M.A."/>
            <person name="Auch B."/>
            <person name="Kono T."/>
            <person name="Mallez S."/>
            <person name="Zhang Y."/>
            <person name="Obille A."/>
            <person name="Becker A."/>
            <person name="Abrahante J.E."/>
            <person name="Garbe J."/>
            <person name="Badalamenti J.P."/>
            <person name="Herman A."/>
            <person name="Mangelson H."/>
            <person name="Liachko I."/>
            <person name="Sullivan S."/>
            <person name="Sone E.D."/>
            <person name="Koren S."/>
            <person name="Silverstein K.A.T."/>
            <person name="Beckman K.B."/>
            <person name="Gohl D.M."/>
        </authorList>
    </citation>
    <scope>NUCLEOTIDE SEQUENCE</scope>
    <source>
        <strain evidence="8">Duluth1</strain>
        <tissue evidence="8">Whole animal</tissue>
    </source>
</reference>
<evidence type="ECO:0000256" key="3">
    <source>
        <dbReference type="ARBA" id="ARBA00022989"/>
    </source>
</evidence>
<dbReference type="FunFam" id="1.20.58.390:FF:000043">
    <property type="entry name" value="AcetylCholine Receptor"/>
    <property type="match status" value="1"/>
</dbReference>
<accession>A0A9D4K6T7</accession>
<dbReference type="AlphaFoldDB" id="A0A9D4K6T7"/>
<dbReference type="EMBL" id="JAIWYP010000004">
    <property type="protein sequence ID" value="KAH3834172.1"/>
    <property type="molecule type" value="Genomic_DNA"/>
</dbReference>
<feature type="domain" description="Neurotransmitter-gated ion-channel ligand-binding" evidence="6">
    <location>
        <begin position="12"/>
        <end position="57"/>
    </location>
</feature>
<dbReference type="SUPFAM" id="SSF63712">
    <property type="entry name" value="Nicotinic receptor ligand binding domain-like"/>
    <property type="match status" value="1"/>
</dbReference>
<evidence type="ECO:0000256" key="1">
    <source>
        <dbReference type="ARBA" id="ARBA00004141"/>
    </source>
</evidence>
<dbReference type="Gene3D" id="2.70.170.10">
    <property type="entry name" value="Neurotransmitter-gated ion-channel ligand-binding domain"/>
    <property type="match status" value="1"/>
</dbReference>
<evidence type="ECO:0000313" key="8">
    <source>
        <dbReference type="EMBL" id="KAH3834172.1"/>
    </source>
</evidence>
<keyword evidence="9" id="KW-1185">Reference proteome</keyword>
<name>A0A9D4K6T7_DREPO</name>
<evidence type="ECO:0000259" key="7">
    <source>
        <dbReference type="Pfam" id="PF02932"/>
    </source>
</evidence>
<dbReference type="InterPro" id="IPR038050">
    <property type="entry name" value="Neuro_actylchol_rec"/>
</dbReference>
<dbReference type="InterPro" id="IPR006029">
    <property type="entry name" value="Neurotrans-gated_channel_TM"/>
</dbReference>
<dbReference type="InterPro" id="IPR006202">
    <property type="entry name" value="Neur_chan_lig-bd"/>
</dbReference>
<gene>
    <name evidence="8" type="ORF">DPMN_107491</name>
</gene>
<reference evidence="8" key="2">
    <citation type="submission" date="2020-11" db="EMBL/GenBank/DDBJ databases">
        <authorList>
            <person name="McCartney M.A."/>
            <person name="Auch B."/>
            <person name="Kono T."/>
            <person name="Mallez S."/>
            <person name="Becker A."/>
            <person name="Gohl D.M."/>
            <person name="Silverstein K.A.T."/>
            <person name="Koren S."/>
            <person name="Bechman K.B."/>
            <person name="Herman A."/>
            <person name="Abrahante J.E."/>
            <person name="Garbe J."/>
        </authorList>
    </citation>
    <scope>NUCLEOTIDE SEQUENCE</scope>
    <source>
        <strain evidence="8">Duluth1</strain>
        <tissue evidence="8">Whole animal</tissue>
    </source>
</reference>
<proteinExistence type="predicted"/>
<organism evidence="8 9">
    <name type="scientific">Dreissena polymorpha</name>
    <name type="common">Zebra mussel</name>
    <name type="synonym">Mytilus polymorpha</name>
    <dbReference type="NCBI Taxonomy" id="45954"/>
    <lineage>
        <taxon>Eukaryota</taxon>
        <taxon>Metazoa</taxon>
        <taxon>Spiralia</taxon>
        <taxon>Lophotrochozoa</taxon>
        <taxon>Mollusca</taxon>
        <taxon>Bivalvia</taxon>
        <taxon>Autobranchia</taxon>
        <taxon>Heteroconchia</taxon>
        <taxon>Euheterodonta</taxon>
        <taxon>Imparidentia</taxon>
        <taxon>Neoheterodontei</taxon>
        <taxon>Myida</taxon>
        <taxon>Dreissenoidea</taxon>
        <taxon>Dreissenidae</taxon>
        <taxon>Dreissena</taxon>
    </lineage>
</organism>
<comment type="caution">
    <text evidence="8">The sequence shown here is derived from an EMBL/GenBank/DDBJ whole genome shotgun (WGS) entry which is preliminary data.</text>
</comment>
<dbReference type="Proteomes" id="UP000828390">
    <property type="component" value="Unassembled WGS sequence"/>
</dbReference>
<dbReference type="GO" id="GO:0005230">
    <property type="term" value="F:extracellular ligand-gated monoatomic ion channel activity"/>
    <property type="evidence" value="ECO:0007669"/>
    <property type="project" value="InterPro"/>
</dbReference>
<dbReference type="InterPro" id="IPR036719">
    <property type="entry name" value="Neuro-gated_channel_TM_sf"/>
</dbReference>
<evidence type="ECO:0000259" key="6">
    <source>
        <dbReference type="Pfam" id="PF02931"/>
    </source>
</evidence>
<evidence type="ECO:0000313" key="9">
    <source>
        <dbReference type="Proteomes" id="UP000828390"/>
    </source>
</evidence>
<keyword evidence="2 5" id="KW-0812">Transmembrane</keyword>
<keyword evidence="4 5" id="KW-0472">Membrane</keyword>
<dbReference type="InterPro" id="IPR006201">
    <property type="entry name" value="Neur_channel"/>
</dbReference>
<dbReference type="InterPro" id="IPR036734">
    <property type="entry name" value="Neur_chan_lig-bd_sf"/>
</dbReference>
<keyword evidence="3 5" id="KW-1133">Transmembrane helix</keyword>